<accession>A0A222G3N4</accession>
<dbReference type="InterPro" id="IPR035965">
    <property type="entry name" value="PAS-like_dom_sf"/>
</dbReference>
<dbReference type="OrthoDB" id="5800589at2"/>
<dbReference type="CDD" id="cd00130">
    <property type="entry name" value="PAS"/>
    <property type="match status" value="2"/>
</dbReference>
<dbReference type="PROSITE" id="PS50112">
    <property type="entry name" value="PAS"/>
    <property type="match status" value="2"/>
</dbReference>
<dbReference type="InterPro" id="IPR000160">
    <property type="entry name" value="GGDEF_dom"/>
</dbReference>
<feature type="domain" description="GGDEF" evidence="4">
    <location>
        <begin position="293"/>
        <end position="425"/>
    </location>
</feature>
<dbReference type="RefSeq" id="WP_081148591.1">
    <property type="nucleotide sequence ID" value="NZ_CP020465.1"/>
</dbReference>
<dbReference type="PROSITE" id="PS50887">
    <property type="entry name" value="GGDEF"/>
    <property type="match status" value="1"/>
</dbReference>
<dbReference type="Pfam" id="PF00990">
    <property type="entry name" value="GGDEF"/>
    <property type="match status" value="1"/>
</dbReference>
<dbReference type="KEGG" id="cber:B5D82_01295"/>
<feature type="domain" description="PAS" evidence="2">
    <location>
        <begin position="4"/>
        <end position="52"/>
    </location>
</feature>
<sequence>MNLSQIDSAALLENLHTGVVVHSNDTKISYANPKALELLRLTSSQALGKDALDPNWRFVDKHSQVMGVDTFPVNRVIKTKAPITNLEVGILDSSSEKVTWVICNAFPEFDELHQITQIVVSFLDITRQKKVIPFEDIVELANDVIVVTEAAPYQDKGPKIVYVNQAFTALTGYTKEEVLGKTPRILQGPKTSNETTYKIRTALAQQLPVKAQILNYSKSGKEYWLDMNIVPMKNEFNDVFYFAAVERDVTEQIEREKVLKELSVRDPLTSLLNRRGFFEAAKASLSYAKRNIKSVSLAMIDIDLFKAINDNYGHQTGDEVLKEFATIMCECFRDSDIIGRLGGEEFCVLLTDSNLLSAKEKLDIFRDTIEKSTINIEDEHPIKFTISVGLTESDKNSAYNLDAMLKQADKYLYQAKDSGRNKVCL</sequence>
<dbReference type="Pfam" id="PF13426">
    <property type="entry name" value="PAS_9"/>
    <property type="match status" value="1"/>
</dbReference>
<dbReference type="PANTHER" id="PTHR46663:SF2">
    <property type="entry name" value="GGDEF DOMAIN-CONTAINING PROTEIN"/>
    <property type="match status" value="1"/>
</dbReference>
<dbReference type="Pfam" id="PF00989">
    <property type="entry name" value="PAS"/>
    <property type="match status" value="1"/>
</dbReference>
<dbReference type="InterPro" id="IPR000014">
    <property type="entry name" value="PAS"/>
</dbReference>
<evidence type="ECO:0000259" key="2">
    <source>
        <dbReference type="PROSITE" id="PS50112"/>
    </source>
</evidence>
<evidence type="ECO:0008006" key="7">
    <source>
        <dbReference type="Google" id="ProtNLM"/>
    </source>
</evidence>
<dbReference type="InterPro" id="IPR001610">
    <property type="entry name" value="PAC"/>
</dbReference>
<dbReference type="SUPFAM" id="SSF55785">
    <property type="entry name" value="PYP-like sensor domain (PAS domain)"/>
    <property type="match status" value="2"/>
</dbReference>
<dbReference type="SUPFAM" id="SSF55073">
    <property type="entry name" value="Nucleotide cyclase"/>
    <property type="match status" value="1"/>
</dbReference>
<feature type="domain" description="PAC" evidence="3">
    <location>
        <begin position="207"/>
        <end position="261"/>
    </location>
</feature>
<evidence type="ECO:0000313" key="5">
    <source>
        <dbReference type="EMBL" id="ASP46528.1"/>
    </source>
</evidence>
<dbReference type="InterPro" id="IPR052163">
    <property type="entry name" value="DGC-Regulatory_Protein"/>
</dbReference>
<dbReference type="InterPro" id="IPR043128">
    <property type="entry name" value="Rev_trsase/Diguanyl_cyclase"/>
</dbReference>
<name>A0A222G3N4_9GAMM</name>
<comment type="cofactor">
    <cofactor evidence="1">
        <name>Mg(2+)</name>
        <dbReference type="ChEBI" id="CHEBI:18420"/>
    </cofactor>
</comment>
<dbReference type="SMART" id="SM00267">
    <property type="entry name" value="GGDEF"/>
    <property type="match status" value="1"/>
</dbReference>
<dbReference type="NCBIfam" id="TIGR00229">
    <property type="entry name" value="sensory_box"/>
    <property type="match status" value="1"/>
</dbReference>
<evidence type="ECO:0000256" key="1">
    <source>
        <dbReference type="ARBA" id="ARBA00001946"/>
    </source>
</evidence>
<dbReference type="InterPro" id="IPR029787">
    <property type="entry name" value="Nucleotide_cyclase"/>
</dbReference>
<dbReference type="Gene3D" id="3.30.450.20">
    <property type="entry name" value="PAS domain"/>
    <property type="match status" value="2"/>
</dbReference>
<dbReference type="GO" id="GO:0003824">
    <property type="term" value="F:catalytic activity"/>
    <property type="evidence" value="ECO:0007669"/>
    <property type="project" value="UniProtKB-ARBA"/>
</dbReference>
<dbReference type="FunFam" id="3.30.70.270:FF:000001">
    <property type="entry name" value="Diguanylate cyclase domain protein"/>
    <property type="match status" value="1"/>
</dbReference>
<dbReference type="CDD" id="cd01949">
    <property type="entry name" value="GGDEF"/>
    <property type="match status" value="1"/>
</dbReference>
<dbReference type="Proteomes" id="UP000202259">
    <property type="component" value="Chromosome"/>
</dbReference>
<dbReference type="PROSITE" id="PS50113">
    <property type="entry name" value="PAC"/>
    <property type="match status" value="1"/>
</dbReference>
<proteinExistence type="predicted"/>
<evidence type="ECO:0000313" key="6">
    <source>
        <dbReference type="Proteomes" id="UP000202259"/>
    </source>
</evidence>
<gene>
    <name evidence="5" type="ORF">B5D82_01295</name>
</gene>
<reference evidence="5 6" key="1">
    <citation type="submission" date="2017-08" db="EMBL/GenBank/DDBJ databases">
        <title>Complete genome of Colwellia sp. NB097-1, a psychrophile bacterium ioslated from Bering Sea.</title>
        <authorList>
            <person name="Chen X."/>
        </authorList>
    </citation>
    <scope>NUCLEOTIDE SEQUENCE [LARGE SCALE GENOMIC DNA]</scope>
    <source>
        <strain evidence="5 6">NB097-1</strain>
    </source>
</reference>
<dbReference type="AlphaFoldDB" id="A0A222G3N4"/>
<dbReference type="SMART" id="SM00091">
    <property type="entry name" value="PAS"/>
    <property type="match status" value="2"/>
</dbReference>
<dbReference type="EMBL" id="CP020465">
    <property type="protein sequence ID" value="ASP46528.1"/>
    <property type="molecule type" value="Genomic_DNA"/>
</dbReference>
<dbReference type="Gene3D" id="3.30.70.270">
    <property type="match status" value="1"/>
</dbReference>
<evidence type="ECO:0000259" key="4">
    <source>
        <dbReference type="PROSITE" id="PS50887"/>
    </source>
</evidence>
<dbReference type="PANTHER" id="PTHR46663">
    <property type="entry name" value="DIGUANYLATE CYCLASE DGCT-RELATED"/>
    <property type="match status" value="1"/>
</dbReference>
<dbReference type="InterPro" id="IPR013767">
    <property type="entry name" value="PAS_fold"/>
</dbReference>
<dbReference type="SMART" id="SM00086">
    <property type="entry name" value="PAC"/>
    <property type="match status" value="2"/>
</dbReference>
<dbReference type="InterPro" id="IPR000700">
    <property type="entry name" value="PAS-assoc_C"/>
</dbReference>
<evidence type="ECO:0000259" key="3">
    <source>
        <dbReference type="PROSITE" id="PS50113"/>
    </source>
</evidence>
<feature type="domain" description="PAS" evidence="2">
    <location>
        <begin position="134"/>
        <end position="206"/>
    </location>
</feature>
<protein>
    <recommendedName>
        <fullName evidence="7">Diguanylate cyclase</fullName>
    </recommendedName>
</protein>
<organism evidence="5 6">
    <name type="scientific">Cognaticolwellia beringensis</name>
    <dbReference type="NCBI Taxonomy" id="1967665"/>
    <lineage>
        <taxon>Bacteria</taxon>
        <taxon>Pseudomonadati</taxon>
        <taxon>Pseudomonadota</taxon>
        <taxon>Gammaproteobacteria</taxon>
        <taxon>Alteromonadales</taxon>
        <taxon>Colwelliaceae</taxon>
        <taxon>Cognaticolwellia</taxon>
    </lineage>
</organism>
<dbReference type="NCBIfam" id="TIGR00254">
    <property type="entry name" value="GGDEF"/>
    <property type="match status" value="1"/>
</dbReference>
<dbReference type="GO" id="GO:0006355">
    <property type="term" value="P:regulation of DNA-templated transcription"/>
    <property type="evidence" value="ECO:0007669"/>
    <property type="project" value="InterPro"/>
</dbReference>
<keyword evidence="6" id="KW-1185">Reference proteome</keyword>